<dbReference type="AlphaFoldDB" id="A0A8R1E796"/>
<dbReference type="EnsemblMetazoa" id="CJA21701b.1">
    <property type="protein sequence ID" value="CJA21701b.1"/>
    <property type="gene ID" value="WBGene00177273"/>
</dbReference>
<reference evidence="1" key="2">
    <citation type="submission" date="2022-06" db="UniProtKB">
        <authorList>
            <consortium name="EnsemblMetazoa"/>
        </authorList>
    </citation>
    <scope>IDENTIFICATION</scope>
    <source>
        <strain evidence="1">DF5081</strain>
    </source>
</reference>
<organism evidence="1 2">
    <name type="scientific">Caenorhabditis japonica</name>
    <dbReference type="NCBI Taxonomy" id="281687"/>
    <lineage>
        <taxon>Eukaryota</taxon>
        <taxon>Metazoa</taxon>
        <taxon>Ecdysozoa</taxon>
        <taxon>Nematoda</taxon>
        <taxon>Chromadorea</taxon>
        <taxon>Rhabditida</taxon>
        <taxon>Rhabditina</taxon>
        <taxon>Rhabditomorpha</taxon>
        <taxon>Rhabditoidea</taxon>
        <taxon>Rhabditidae</taxon>
        <taxon>Peloderinae</taxon>
        <taxon>Caenorhabditis</taxon>
    </lineage>
</organism>
<reference evidence="2" key="1">
    <citation type="submission" date="2010-08" db="EMBL/GenBank/DDBJ databases">
        <authorList>
            <consortium name="Caenorhabditis japonica Sequencing Consortium"/>
            <person name="Wilson R.K."/>
        </authorList>
    </citation>
    <scope>NUCLEOTIDE SEQUENCE [LARGE SCALE GENOMIC DNA]</scope>
    <source>
        <strain evidence="2">DF5081</strain>
    </source>
</reference>
<accession>A0A8R1E796</accession>
<sequence length="116" mass="13216">MLRKLEGHPIIEGHPILEGHHLRGVENRRTCPSITGFTVFTILIISKVEQKDVTRLQRWTIVERSDSDPGVLFPLPKRSCSKVTVLVRLEPHDPQKTLRLVLGQLFPLSYAETTLN</sequence>
<evidence type="ECO:0000313" key="1">
    <source>
        <dbReference type="EnsemblMetazoa" id="CJA21701b.1"/>
    </source>
</evidence>
<proteinExistence type="predicted"/>
<keyword evidence="2" id="KW-1185">Reference proteome</keyword>
<evidence type="ECO:0000313" key="2">
    <source>
        <dbReference type="Proteomes" id="UP000005237"/>
    </source>
</evidence>
<name>A0A8R1E796_CAEJA</name>
<dbReference type="Proteomes" id="UP000005237">
    <property type="component" value="Unassembled WGS sequence"/>
</dbReference>
<protein>
    <submittedName>
        <fullName evidence="1">Uncharacterized protein</fullName>
    </submittedName>
</protein>